<gene>
    <name evidence="1" type="ORF">AZE42_08736</name>
</gene>
<comment type="caution">
    <text evidence="1">The sequence shown here is derived from an EMBL/GenBank/DDBJ whole genome shotgun (WGS) entry which is preliminary data.</text>
</comment>
<evidence type="ECO:0000313" key="1">
    <source>
        <dbReference type="EMBL" id="OJA12298.1"/>
    </source>
</evidence>
<proteinExistence type="predicted"/>
<dbReference type="AlphaFoldDB" id="A0A1J8QSB0"/>
<dbReference type="OrthoDB" id="2674711at2759"/>
<name>A0A1J8QSB0_9AGAM</name>
<keyword evidence="2" id="KW-1185">Reference proteome</keyword>
<sequence length="142" mass="16057">LAGPPNILGRKYCEHHQWQRRAVRDFSEEEPGRIHVRLETPLIMGWYAALPMAKITLRYALAVCWTGRGSRFKFCRSLSKVKMKMTAARAGFSAPFENRKASSISYLLTDPNATPILVQYINASGRLKTTFGEVPLPHKPPD</sequence>
<feature type="non-terminal residue" evidence="1">
    <location>
        <position position="1"/>
    </location>
</feature>
<dbReference type="EMBL" id="LVVM01004712">
    <property type="protein sequence ID" value="OJA12298.1"/>
    <property type="molecule type" value="Genomic_DNA"/>
</dbReference>
<evidence type="ECO:0000313" key="2">
    <source>
        <dbReference type="Proteomes" id="UP000183567"/>
    </source>
</evidence>
<accession>A0A1J8QSB0</accession>
<reference evidence="1 2" key="1">
    <citation type="submission" date="2016-03" db="EMBL/GenBank/DDBJ databases">
        <title>Comparative genomics of the ectomycorrhizal sister species Rhizopogon vinicolor and Rhizopogon vesiculosus (Basidiomycota: Boletales) reveals a divergence of the mating type B locus.</title>
        <authorList>
            <person name="Mujic A.B."/>
            <person name="Kuo A."/>
            <person name="Tritt A."/>
            <person name="Lipzen A."/>
            <person name="Chen C."/>
            <person name="Johnson J."/>
            <person name="Sharma A."/>
            <person name="Barry K."/>
            <person name="Grigoriev I.V."/>
            <person name="Spatafora J.W."/>
        </authorList>
    </citation>
    <scope>NUCLEOTIDE SEQUENCE [LARGE SCALE GENOMIC DNA]</scope>
    <source>
        <strain evidence="1 2">AM-OR11-056</strain>
    </source>
</reference>
<protein>
    <submittedName>
        <fullName evidence="1">Uncharacterized protein</fullName>
    </submittedName>
</protein>
<dbReference type="Proteomes" id="UP000183567">
    <property type="component" value="Unassembled WGS sequence"/>
</dbReference>
<organism evidence="1 2">
    <name type="scientific">Rhizopogon vesiculosus</name>
    <dbReference type="NCBI Taxonomy" id="180088"/>
    <lineage>
        <taxon>Eukaryota</taxon>
        <taxon>Fungi</taxon>
        <taxon>Dikarya</taxon>
        <taxon>Basidiomycota</taxon>
        <taxon>Agaricomycotina</taxon>
        <taxon>Agaricomycetes</taxon>
        <taxon>Agaricomycetidae</taxon>
        <taxon>Boletales</taxon>
        <taxon>Suillineae</taxon>
        <taxon>Rhizopogonaceae</taxon>
        <taxon>Rhizopogon</taxon>
    </lineage>
</organism>